<dbReference type="RefSeq" id="XP_033596194.1">
    <property type="nucleotide sequence ID" value="XM_033747625.1"/>
</dbReference>
<evidence type="ECO:0000256" key="5">
    <source>
        <dbReference type="ARBA" id="ARBA00023128"/>
    </source>
</evidence>
<dbReference type="PANTHER" id="PTHR36091">
    <property type="entry name" value="ALTERED INHERITANCE OF MITOCHONDRIA PROTEIN 9, MITOCHONDRIAL"/>
    <property type="match status" value="1"/>
</dbReference>
<dbReference type="Gene3D" id="3.30.200.20">
    <property type="entry name" value="Phosphorylase Kinase, domain 1"/>
    <property type="match status" value="1"/>
</dbReference>
<keyword evidence="5" id="KW-0496">Mitochondrion</keyword>
<comment type="similarity">
    <text evidence="2">Belongs to the AIM9 family.</text>
</comment>
<evidence type="ECO:0000256" key="2">
    <source>
        <dbReference type="ARBA" id="ARBA00005543"/>
    </source>
</evidence>
<dbReference type="Proteomes" id="UP000799437">
    <property type="component" value="Unassembled WGS sequence"/>
</dbReference>
<organism evidence="8 9">
    <name type="scientific">Pseudovirgaria hyperparasitica</name>
    <dbReference type="NCBI Taxonomy" id="470096"/>
    <lineage>
        <taxon>Eukaryota</taxon>
        <taxon>Fungi</taxon>
        <taxon>Dikarya</taxon>
        <taxon>Ascomycota</taxon>
        <taxon>Pezizomycotina</taxon>
        <taxon>Dothideomycetes</taxon>
        <taxon>Dothideomycetes incertae sedis</taxon>
        <taxon>Acrospermales</taxon>
        <taxon>Acrospermaceae</taxon>
        <taxon>Pseudovirgaria</taxon>
    </lineage>
</organism>
<dbReference type="Pfam" id="PF01636">
    <property type="entry name" value="APH"/>
    <property type="match status" value="1"/>
</dbReference>
<proteinExistence type="inferred from homology"/>
<dbReference type="AlphaFoldDB" id="A0A6A6VU49"/>
<evidence type="ECO:0000313" key="9">
    <source>
        <dbReference type="Proteomes" id="UP000799437"/>
    </source>
</evidence>
<gene>
    <name evidence="8" type="ORF">EJ05DRAFT_504831</name>
</gene>
<keyword evidence="4" id="KW-0809">Transit peptide</keyword>
<evidence type="ECO:0000256" key="1">
    <source>
        <dbReference type="ARBA" id="ARBA00004173"/>
    </source>
</evidence>
<comment type="subcellular location">
    <subcellularLocation>
        <location evidence="1">Mitochondrion</location>
    </subcellularLocation>
</comment>
<name>A0A6A6VU49_9PEZI</name>
<keyword evidence="9" id="KW-1185">Reference proteome</keyword>
<evidence type="ECO:0000259" key="7">
    <source>
        <dbReference type="Pfam" id="PF01636"/>
    </source>
</evidence>
<reference evidence="8" key="1">
    <citation type="journal article" date="2020" name="Stud. Mycol.">
        <title>101 Dothideomycetes genomes: a test case for predicting lifestyles and emergence of pathogens.</title>
        <authorList>
            <person name="Haridas S."/>
            <person name="Albert R."/>
            <person name="Binder M."/>
            <person name="Bloem J."/>
            <person name="Labutti K."/>
            <person name="Salamov A."/>
            <person name="Andreopoulos B."/>
            <person name="Baker S."/>
            <person name="Barry K."/>
            <person name="Bills G."/>
            <person name="Bluhm B."/>
            <person name="Cannon C."/>
            <person name="Castanera R."/>
            <person name="Culley D."/>
            <person name="Daum C."/>
            <person name="Ezra D."/>
            <person name="Gonzalez J."/>
            <person name="Henrissat B."/>
            <person name="Kuo A."/>
            <person name="Liang C."/>
            <person name="Lipzen A."/>
            <person name="Lutzoni F."/>
            <person name="Magnuson J."/>
            <person name="Mondo S."/>
            <person name="Nolan M."/>
            <person name="Ohm R."/>
            <person name="Pangilinan J."/>
            <person name="Park H.-J."/>
            <person name="Ramirez L."/>
            <person name="Alfaro M."/>
            <person name="Sun H."/>
            <person name="Tritt A."/>
            <person name="Yoshinaga Y."/>
            <person name="Zwiers L.-H."/>
            <person name="Turgeon B."/>
            <person name="Goodwin S."/>
            <person name="Spatafora J."/>
            <person name="Crous P."/>
            <person name="Grigoriev I."/>
        </authorList>
    </citation>
    <scope>NUCLEOTIDE SEQUENCE</scope>
    <source>
        <strain evidence="8">CBS 121739</strain>
    </source>
</reference>
<dbReference type="InterPro" id="IPR051035">
    <property type="entry name" value="Mito_inheritance_9"/>
</dbReference>
<dbReference type="PANTHER" id="PTHR36091:SF1">
    <property type="entry name" value="ALTERED INHERITANCE OF MITOCHONDRIA PROTEIN 9, MITOCHONDRIAL"/>
    <property type="match status" value="1"/>
</dbReference>
<dbReference type="GeneID" id="54488679"/>
<evidence type="ECO:0000256" key="3">
    <source>
        <dbReference type="ARBA" id="ARBA00016197"/>
    </source>
</evidence>
<accession>A0A6A6VU49</accession>
<dbReference type="EMBL" id="ML996583">
    <property type="protein sequence ID" value="KAF2753743.1"/>
    <property type="molecule type" value="Genomic_DNA"/>
</dbReference>
<sequence>MPFRFSIPSKSMRLWRGKLVISPSSSRTLSILCRGDRIDREELFKYTNGRFLVRHKEQCDQRYLKFDLDQLCAVAASAGNTKSPVRKIEKMEGGFSKALLMSKEDGTEVVAKLPFSITGPPKYLTASEAAVLQYLHDHTTVPVPKLLAWNADSSNPVGAEYIIMEKAAGCQLVKKWGEMKGIDPLELIKNLCLIEADLAAIAFPANGSLYFRESMGTGDKYTLLSPDLDPSGQFCIGPSCERSWFGKDDTESVQARFNRGPWPTLPAFGVALAEREIARIEENPKVAPHGPPRGSIEEQLAALQTAKKVFLNMGTETLPGRLACPTLWHTDLHMGNIYVNNEEPTQIATLIDWQSTGVSPLFSQVRFPELINIDEDYKIGLEIPPFPDNFDEMDDDDQAVVKFKHKHKLMGKAYEAACGFKVRKVSDSISLPPFFRQLFLRTGEAREEGIVPLRQCLIAIAHIWNEAQFSSDCPCNFSAEEIEKHQQEFSQYRDHHRLFEVARQCLDTDDDGWIAPYYDFEKKQQENKEVLELCIAHCAKYGKSAEEVQRIWPYYEGLSIHL</sequence>
<dbReference type="InterPro" id="IPR011009">
    <property type="entry name" value="Kinase-like_dom_sf"/>
</dbReference>
<evidence type="ECO:0000256" key="6">
    <source>
        <dbReference type="ARBA" id="ARBA00031849"/>
    </source>
</evidence>
<evidence type="ECO:0000313" key="8">
    <source>
        <dbReference type="EMBL" id="KAF2753743.1"/>
    </source>
</evidence>
<feature type="domain" description="Aminoglycoside phosphotransferase" evidence="7">
    <location>
        <begin position="102"/>
        <end position="361"/>
    </location>
</feature>
<dbReference type="InterPro" id="IPR002575">
    <property type="entry name" value="Aminoglycoside_PTrfase"/>
</dbReference>
<dbReference type="SUPFAM" id="SSF56112">
    <property type="entry name" value="Protein kinase-like (PK-like)"/>
    <property type="match status" value="1"/>
</dbReference>
<protein>
    <recommendedName>
        <fullName evidence="3">Altered inheritance of mitochondria protein 9, mitochondrial</fullName>
    </recommendedName>
    <alternativeName>
        <fullName evidence="6">Found in mitochondrial proteome protein 29</fullName>
    </alternativeName>
</protein>
<evidence type="ECO:0000256" key="4">
    <source>
        <dbReference type="ARBA" id="ARBA00022946"/>
    </source>
</evidence>
<dbReference type="OrthoDB" id="2906425at2759"/>
<dbReference type="GO" id="GO:0005739">
    <property type="term" value="C:mitochondrion"/>
    <property type="evidence" value="ECO:0007669"/>
    <property type="project" value="UniProtKB-SubCell"/>
</dbReference>